<dbReference type="InterPro" id="IPR053195">
    <property type="entry name" value="Bax-like"/>
</dbReference>
<evidence type="ECO:0000313" key="3">
    <source>
        <dbReference type="Proteomes" id="UP000321764"/>
    </source>
</evidence>
<dbReference type="GO" id="GO:0004040">
    <property type="term" value="F:amidase activity"/>
    <property type="evidence" value="ECO:0007669"/>
    <property type="project" value="InterPro"/>
</dbReference>
<accession>A0A5C8Z4Q7</accession>
<dbReference type="Gene3D" id="1.10.530.10">
    <property type="match status" value="1"/>
</dbReference>
<evidence type="ECO:0000259" key="1">
    <source>
        <dbReference type="Pfam" id="PF01832"/>
    </source>
</evidence>
<keyword evidence="3" id="KW-1185">Reference proteome</keyword>
<dbReference type="InterPro" id="IPR002901">
    <property type="entry name" value="MGlyc_endo_b_GlcNAc-like_dom"/>
</dbReference>
<name>A0A5C8Z4Q7_9GAMM</name>
<dbReference type="RefSeq" id="WP_147714757.1">
    <property type="nucleotide sequence ID" value="NZ_VKAD01000002.1"/>
</dbReference>
<dbReference type="EMBL" id="VKAD01000002">
    <property type="protein sequence ID" value="TXR52161.1"/>
    <property type="molecule type" value="Genomic_DNA"/>
</dbReference>
<proteinExistence type="predicted"/>
<feature type="domain" description="Mannosyl-glycoprotein endo-beta-N-acetylglucosamidase-like" evidence="1">
    <location>
        <begin position="128"/>
        <end position="260"/>
    </location>
</feature>
<evidence type="ECO:0000313" key="2">
    <source>
        <dbReference type="EMBL" id="TXR52161.1"/>
    </source>
</evidence>
<reference evidence="2 3" key="1">
    <citation type="submission" date="2019-07" db="EMBL/GenBank/DDBJ databases">
        <title>Reinekea sp. strain SSH23 genome sequencing and assembly.</title>
        <authorList>
            <person name="Kim I."/>
        </authorList>
    </citation>
    <scope>NUCLEOTIDE SEQUENCE [LARGE SCALE GENOMIC DNA]</scope>
    <source>
        <strain evidence="2 3">SSH23</strain>
    </source>
</reference>
<gene>
    <name evidence="2" type="ORF">FME95_12175</name>
</gene>
<dbReference type="PANTHER" id="PTHR40572">
    <property type="entry name" value="PROTEIN BAX"/>
    <property type="match status" value="1"/>
</dbReference>
<dbReference type="AlphaFoldDB" id="A0A5C8Z4Q7"/>
<dbReference type="Proteomes" id="UP000321764">
    <property type="component" value="Unassembled WGS sequence"/>
</dbReference>
<protein>
    <recommendedName>
        <fullName evidence="1">Mannosyl-glycoprotein endo-beta-N-acetylglucosamidase-like domain-containing protein</fullName>
    </recommendedName>
</protein>
<comment type="caution">
    <text evidence="2">The sequence shown here is derived from an EMBL/GenBank/DDBJ whole genome shotgun (WGS) entry which is preliminary data.</text>
</comment>
<organism evidence="2 3">
    <name type="scientific">Reinekea thalattae</name>
    <dbReference type="NCBI Taxonomy" id="2593301"/>
    <lineage>
        <taxon>Bacteria</taxon>
        <taxon>Pseudomonadati</taxon>
        <taxon>Pseudomonadota</taxon>
        <taxon>Gammaproteobacteria</taxon>
        <taxon>Oceanospirillales</taxon>
        <taxon>Saccharospirillaceae</taxon>
        <taxon>Reinekea</taxon>
    </lineage>
</organism>
<dbReference type="PANTHER" id="PTHR40572:SF1">
    <property type="entry name" value="PROTEIN BAX"/>
    <property type="match status" value="1"/>
</dbReference>
<dbReference type="Pfam" id="PF01832">
    <property type="entry name" value="Glucosaminidase"/>
    <property type="match status" value="1"/>
</dbReference>
<dbReference type="OrthoDB" id="9788155at2"/>
<sequence length="282" mass="32138">MLNYRFSPIAGRIMFGFLLYLGFDSHSLYANNHTGNPLLSPRTALQQPPLPDFAAVTDTEQKKQQFFDFLQPQISRINLRIESERAWLVLVYQTIEQGETLAYWQQQMLGELHDYYRVAEPIASSAAFEQLMLRVDTIPASLVLAQAANESAWGTSRFAVEGNNLFGQWCFSQGCGLVPTGRDSDASHEVRVFYSVADSVDSYFRNLNTHRQYAAFRALRAQSRDRNELLNSTELVWGIKGYSSRGDLYITELIDMIRYNALQQYDQPAFYASQPIQIKADG</sequence>